<feature type="region of interest" description="Disordered" evidence="1">
    <location>
        <begin position="1"/>
        <end position="24"/>
    </location>
</feature>
<sequence>MIKRKSNRIASSNLKGKTTRGRKTVRKNGAYKTIKKVTRRGKEIKGKVLRRTTRGSYNKAYDTGFDETYNEGFNVGYAEGINAGHQEA</sequence>
<comment type="caution">
    <text evidence="2">The sequence shown here is derived from an EMBL/GenBank/DDBJ whole genome shotgun (WGS) entry which is preliminary data.</text>
</comment>
<organism evidence="2 3">
    <name type="scientific">Paenibacillus anaericanus</name>
    <dbReference type="NCBI Taxonomy" id="170367"/>
    <lineage>
        <taxon>Bacteria</taxon>
        <taxon>Bacillati</taxon>
        <taxon>Bacillota</taxon>
        <taxon>Bacilli</taxon>
        <taxon>Bacillales</taxon>
        <taxon>Paenibacillaceae</taxon>
        <taxon>Paenibacillus</taxon>
    </lineage>
</organism>
<gene>
    <name evidence="2" type="ORF">EJP82_02045</name>
</gene>
<protein>
    <submittedName>
        <fullName evidence="2">Uncharacterized protein</fullName>
    </submittedName>
</protein>
<reference evidence="2 3" key="1">
    <citation type="submission" date="2018-12" db="EMBL/GenBank/DDBJ databases">
        <authorList>
            <person name="Sun L."/>
            <person name="Chen Z."/>
        </authorList>
    </citation>
    <scope>NUCLEOTIDE SEQUENCE [LARGE SCALE GENOMIC DNA]</scope>
    <source>
        <strain evidence="2 3">DSM 15890</strain>
    </source>
</reference>
<dbReference type="OrthoDB" id="2662993at2"/>
<dbReference type="RefSeq" id="WP_127190329.1">
    <property type="nucleotide sequence ID" value="NZ_JAUSSS010000008.1"/>
</dbReference>
<accession>A0A3S1KC98</accession>
<keyword evidence="3" id="KW-1185">Reference proteome</keyword>
<name>A0A3S1KC98_9BACL</name>
<dbReference type="AlphaFoldDB" id="A0A3S1KC98"/>
<dbReference type="EMBL" id="RZNY01000001">
    <property type="protein sequence ID" value="RUT48738.1"/>
    <property type="molecule type" value="Genomic_DNA"/>
</dbReference>
<evidence type="ECO:0000313" key="2">
    <source>
        <dbReference type="EMBL" id="RUT48738.1"/>
    </source>
</evidence>
<proteinExistence type="predicted"/>
<dbReference type="Proteomes" id="UP000279446">
    <property type="component" value="Unassembled WGS sequence"/>
</dbReference>
<evidence type="ECO:0000313" key="3">
    <source>
        <dbReference type="Proteomes" id="UP000279446"/>
    </source>
</evidence>
<evidence type="ECO:0000256" key="1">
    <source>
        <dbReference type="SAM" id="MobiDB-lite"/>
    </source>
</evidence>